<dbReference type="RefSeq" id="WP_137638152.1">
    <property type="nucleotide sequence ID" value="NZ_BJDN01000019.1"/>
</dbReference>
<gene>
    <name evidence="5" type="ORF">ACFQZ7_08950</name>
</gene>
<dbReference type="PANTHER" id="PTHR46470">
    <property type="entry name" value="N-ACYLNEURAMINATE-9-PHOSPHATASE"/>
    <property type="match status" value="1"/>
</dbReference>
<evidence type="ECO:0000313" key="5">
    <source>
        <dbReference type="EMBL" id="MFD0897847.1"/>
    </source>
</evidence>
<dbReference type="EC" id="3.1.3.-" evidence="5"/>
<dbReference type="InterPro" id="IPR023198">
    <property type="entry name" value="PGP-like_dom2"/>
</dbReference>
<dbReference type="Proteomes" id="UP001597104">
    <property type="component" value="Unassembled WGS sequence"/>
</dbReference>
<keyword evidence="6" id="KW-1185">Reference proteome</keyword>
<dbReference type="NCBIfam" id="TIGR01509">
    <property type="entry name" value="HAD-SF-IA-v3"/>
    <property type="match status" value="1"/>
</dbReference>
<dbReference type="EMBL" id="JBHTIO010000042">
    <property type="protein sequence ID" value="MFD0897847.1"/>
    <property type="molecule type" value="Genomic_DNA"/>
</dbReference>
<dbReference type="Pfam" id="PF00702">
    <property type="entry name" value="Hydrolase"/>
    <property type="match status" value="1"/>
</dbReference>
<evidence type="ECO:0000256" key="4">
    <source>
        <dbReference type="ARBA" id="ARBA00022842"/>
    </source>
</evidence>
<dbReference type="NCBIfam" id="TIGR01549">
    <property type="entry name" value="HAD-SF-IA-v1"/>
    <property type="match status" value="1"/>
</dbReference>
<dbReference type="InterPro" id="IPR006439">
    <property type="entry name" value="HAD-SF_hydro_IA"/>
</dbReference>
<keyword evidence="3 5" id="KW-0378">Hydrolase</keyword>
<dbReference type="Gene3D" id="3.40.50.1000">
    <property type="entry name" value="HAD superfamily/HAD-like"/>
    <property type="match status" value="1"/>
</dbReference>
<comment type="caution">
    <text evidence="5">The sequence shown here is derived from an EMBL/GenBank/DDBJ whole genome shotgun (WGS) entry which is preliminary data.</text>
</comment>
<dbReference type="InterPro" id="IPR051400">
    <property type="entry name" value="HAD-like_hydrolase"/>
</dbReference>
<accession>A0ABW3EET6</accession>
<evidence type="ECO:0000256" key="1">
    <source>
        <dbReference type="ARBA" id="ARBA00001946"/>
    </source>
</evidence>
<keyword evidence="2" id="KW-0479">Metal-binding</keyword>
<dbReference type="Gene3D" id="1.10.150.240">
    <property type="entry name" value="Putative phosphatase, domain 2"/>
    <property type="match status" value="1"/>
</dbReference>
<reference evidence="6" key="1">
    <citation type="journal article" date="2019" name="Int. J. Syst. Evol. Microbiol.">
        <title>The Global Catalogue of Microorganisms (GCM) 10K type strain sequencing project: providing services to taxonomists for standard genome sequencing and annotation.</title>
        <authorList>
            <consortium name="The Broad Institute Genomics Platform"/>
            <consortium name="The Broad Institute Genome Sequencing Center for Infectious Disease"/>
            <person name="Wu L."/>
            <person name="Ma J."/>
        </authorList>
    </citation>
    <scope>NUCLEOTIDE SEQUENCE [LARGE SCALE GENOMIC DNA]</scope>
    <source>
        <strain evidence="6">CCM 8925</strain>
    </source>
</reference>
<keyword evidence="4" id="KW-0460">Magnesium</keyword>
<protein>
    <submittedName>
        <fullName evidence="5">HAD family hydrolase</fullName>
        <ecNumber evidence="5">3.1.3.-</ecNumber>
    </submittedName>
</protein>
<dbReference type="SFLD" id="SFLDG01129">
    <property type="entry name" value="C1.5:_HAD__Beta-PGM__Phosphata"/>
    <property type="match status" value="1"/>
</dbReference>
<evidence type="ECO:0000256" key="3">
    <source>
        <dbReference type="ARBA" id="ARBA00022801"/>
    </source>
</evidence>
<proteinExistence type="predicted"/>
<dbReference type="SFLD" id="SFLDS00003">
    <property type="entry name" value="Haloacid_Dehalogenase"/>
    <property type="match status" value="1"/>
</dbReference>
<organism evidence="5 6">
    <name type="scientific">Loigolactobacillus binensis</name>
    <dbReference type="NCBI Taxonomy" id="2559922"/>
    <lineage>
        <taxon>Bacteria</taxon>
        <taxon>Bacillati</taxon>
        <taxon>Bacillota</taxon>
        <taxon>Bacilli</taxon>
        <taxon>Lactobacillales</taxon>
        <taxon>Lactobacillaceae</taxon>
        <taxon>Loigolactobacillus</taxon>
    </lineage>
</organism>
<evidence type="ECO:0000256" key="2">
    <source>
        <dbReference type="ARBA" id="ARBA00022723"/>
    </source>
</evidence>
<name>A0ABW3EET6_9LACO</name>
<evidence type="ECO:0000313" key="6">
    <source>
        <dbReference type="Proteomes" id="UP001597104"/>
    </source>
</evidence>
<dbReference type="GO" id="GO:0016787">
    <property type="term" value="F:hydrolase activity"/>
    <property type="evidence" value="ECO:0007669"/>
    <property type="project" value="UniProtKB-KW"/>
</dbReference>
<comment type="cofactor">
    <cofactor evidence="1">
        <name>Mg(2+)</name>
        <dbReference type="ChEBI" id="CHEBI:18420"/>
    </cofactor>
</comment>
<sequence>MKAILFDLDDTLYDQLQPFRQAFTATFAFKNVPLEKLYRLSRQLSDQVFTASTTGAMSMTAMYIYRIQKALAHFDHPISAQQAQTFQQNYQHYQQQIQLLPDVIATLNYCQAHQFGLGIITNGPTAHQEAKIAQLGLQRWIKPSQIIISGAVRVAKPAPQIFQLTAARLHLTPATTYFVGDSFANDIVGAKQAGWHTIWLNRRQHQISDASKVADYIVPAAHTLTAVIKTL</sequence>
<dbReference type="InterPro" id="IPR023214">
    <property type="entry name" value="HAD_sf"/>
</dbReference>
<dbReference type="PANTHER" id="PTHR46470:SF2">
    <property type="entry name" value="GLYCERALDEHYDE 3-PHOSPHATE PHOSPHATASE"/>
    <property type="match status" value="1"/>
</dbReference>
<dbReference type="PRINTS" id="PR00413">
    <property type="entry name" value="HADHALOGNASE"/>
</dbReference>
<dbReference type="InterPro" id="IPR036412">
    <property type="entry name" value="HAD-like_sf"/>
</dbReference>
<dbReference type="SUPFAM" id="SSF56784">
    <property type="entry name" value="HAD-like"/>
    <property type="match status" value="1"/>
</dbReference>